<dbReference type="PROSITE" id="PS50850">
    <property type="entry name" value="MFS"/>
    <property type="match status" value="1"/>
</dbReference>
<dbReference type="InterPro" id="IPR020846">
    <property type="entry name" value="MFS_dom"/>
</dbReference>
<evidence type="ECO:0000313" key="8">
    <source>
        <dbReference type="Proteomes" id="UP000070501"/>
    </source>
</evidence>
<name>A0A136IS68_9PEZI</name>
<feature type="transmembrane region" description="Helical" evidence="5">
    <location>
        <begin position="368"/>
        <end position="390"/>
    </location>
</feature>
<feature type="transmembrane region" description="Helical" evidence="5">
    <location>
        <begin position="136"/>
        <end position="156"/>
    </location>
</feature>
<dbReference type="STRING" id="196109.A0A136IS68"/>
<dbReference type="InterPro" id="IPR011701">
    <property type="entry name" value="MFS"/>
</dbReference>
<dbReference type="InterPro" id="IPR036259">
    <property type="entry name" value="MFS_trans_sf"/>
</dbReference>
<feature type="transmembrane region" description="Helical" evidence="5">
    <location>
        <begin position="506"/>
        <end position="526"/>
    </location>
</feature>
<dbReference type="GO" id="GO:0005886">
    <property type="term" value="C:plasma membrane"/>
    <property type="evidence" value="ECO:0007669"/>
    <property type="project" value="TreeGrafter"/>
</dbReference>
<evidence type="ECO:0000256" key="2">
    <source>
        <dbReference type="ARBA" id="ARBA00022692"/>
    </source>
</evidence>
<organism evidence="7 8">
    <name type="scientific">Microdochium bolleyi</name>
    <dbReference type="NCBI Taxonomy" id="196109"/>
    <lineage>
        <taxon>Eukaryota</taxon>
        <taxon>Fungi</taxon>
        <taxon>Dikarya</taxon>
        <taxon>Ascomycota</taxon>
        <taxon>Pezizomycotina</taxon>
        <taxon>Sordariomycetes</taxon>
        <taxon>Xylariomycetidae</taxon>
        <taxon>Xylariales</taxon>
        <taxon>Microdochiaceae</taxon>
        <taxon>Microdochium</taxon>
    </lineage>
</organism>
<evidence type="ECO:0000256" key="3">
    <source>
        <dbReference type="ARBA" id="ARBA00022989"/>
    </source>
</evidence>
<evidence type="ECO:0000313" key="7">
    <source>
        <dbReference type="EMBL" id="KXJ87813.1"/>
    </source>
</evidence>
<keyword evidence="3 5" id="KW-1133">Transmembrane helix</keyword>
<proteinExistence type="predicted"/>
<dbReference type="PANTHER" id="PTHR23502">
    <property type="entry name" value="MAJOR FACILITATOR SUPERFAMILY"/>
    <property type="match status" value="1"/>
</dbReference>
<dbReference type="PANTHER" id="PTHR23502:SF29">
    <property type="entry name" value="TRANSPORTER, PUTATIVE (AFU_ORTHOLOGUE AFUA_6G06680)-RELATED"/>
    <property type="match status" value="1"/>
</dbReference>
<keyword evidence="8" id="KW-1185">Reference proteome</keyword>
<dbReference type="AlphaFoldDB" id="A0A136IS68"/>
<evidence type="ECO:0000259" key="6">
    <source>
        <dbReference type="PROSITE" id="PS50850"/>
    </source>
</evidence>
<keyword evidence="2 5" id="KW-0812">Transmembrane</keyword>
<feature type="transmembrane region" description="Helical" evidence="5">
    <location>
        <begin position="331"/>
        <end position="356"/>
    </location>
</feature>
<feature type="transmembrane region" description="Helical" evidence="5">
    <location>
        <begin position="67"/>
        <end position="90"/>
    </location>
</feature>
<feature type="transmembrane region" description="Helical" evidence="5">
    <location>
        <begin position="411"/>
        <end position="432"/>
    </location>
</feature>
<evidence type="ECO:0000256" key="1">
    <source>
        <dbReference type="ARBA" id="ARBA00004141"/>
    </source>
</evidence>
<feature type="transmembrane region" description="Helical" evidence="5">
    <location>
        <begin position="198"/>
        <end position="219"/>
    </location>
</feature>
<sequence length="553" mass="59051">MGLGILEAHTTGLVPGTVPLDDGITGSAVAGVALKKGTGRFEDIILAPQPSDDPNDPLNWTWWEKHVTLAIVSFGTIIVCVTPGPMLNAAVLTMAIELERPITDITKRTGYFLLAGGAMGPLVSALARKYGKRPQFLFGSFLGVVSVIIGQTASQAGSAYSTLVASRVIGGVAATAYESLALSLIGDLFFVHERGPRVGLLIFSLSAVSNGVSIIAGPIAANLGWIFNFHILLPFMVLQFLLTIFFVPETTYRRQTAIDTALITLAKSKEKAEHVENDAPVIEPGQADRGGPAIARKSFVQRMSIFNGVFVEDSIIKMILGCIVSLSNLGVLYSIIGSGVIISWFVGVSLIASLLFASPAYGYTAAGVGYTSTGPLIGGTLGTLLVGAVSDPTIRWMARRNGGIYEPEFRLPITALGCVATVAGLVGVGNTIEEGQSIYLVCFLWGLMLFGMTIVASASTAYILDAFQDLSVEAFVMNMVFKNFFYYGVTEFVVPWWLAQGSGNMYSTQAGITAGLCLLAVPLYVFGKKYRHFWATHNVIQMLHLETDRTGTE</sequence>
<keyword evidence="4 5" id="KW-0472">Membrane</keyword>
<dbReference type="GO" id="GO:0022857">
    <property type="term" value="F:transmembrane transporter activity"/>
    <property type="evidence" value="ECO:0007669"/>
    <property type="project" value="InterPro"/>
</dbReference>
<feature type="domain" description="Major facilitator superfamily (MFS) profile" evidence="6">
    <location>
        <begin position="68"/>
        <end position="532"/>
    </location>
</feature>
<evidence type="ECO:0000256" key="4">
    <source>
        <dbReference type="ARBA" id="ARBA00023136"/>
    </source>
</evidence>
<dbReference type="InParanoid" id="A0A136IS68"/>
<reference evidence="8" key="1">
    <citation type="submission" date="2016-02" db="EMBL/GenBank/DDBJ databases">
        <title>Draft genome sequence of Microdochium bolleyi, a fungal endophyte of beachgrass.</title>
        <authorList>
            <consortium name="DOE Joint Genome Institute"/>
            <person name="David A.S."/>
            <person name="May G."/>
            <person name="Haridas S."/>
            <person name="Lim J."/>
            <person name="Wang M."/>
            <person name="Labutti K."/>
            <person name="Lipzen A."/>
            <person name="Barry K."/>
            <person name="Grigoriev I.V."/>
        </authorList>
    </citation>
    <scope>NUCLEOTIDE SEQUENCE [LARGE SCALE GENOMIC DNA]</scope>
    <source>
        <strain evidence="8">J235TASD1</strain>
    </source>
</reference>
<gene>
    <name evidence="7" type="ORF">Micbo1qcDRAFT_185484</name>
</gene>
<dbReference type="Proteomes" id="UP000070501">
    <property type="component" value="Unassembled WGS sequence"/>
</dbReference>
<feature type="transmembrane region" description="Helical" evidence="5">
    <location>
        <begin position="438"/>
        <end position="464"/>
    </location>
</feature>
<feature type="transmembrane region" description="Helical" evidence="5">
    <location>
        <begin position="484"/>
        <end position="500"/>
    </location>
</feature>
<dbReference type="Gene3D" id="1.20.1250.20">
    <property type="entry name" value="MFS general substrate transporter like domains"/>
    <property type="match status" value="1"/>
</dbReference>
<dbReference type="SUPFAM" id="SSF103473">
    <property type="entry name" value="MFS general substrate transporter"/>
    <property type="match status" value="1"/>
</dbReference>
<evidence type="ECO:0000256" key="5">
    <source>
        <dbReference type="SAM" id="Phobius"/>
    </source>
</evidence>
<protein>
    <submittedName>
        <fullName evidence="7">Major facilitator superfamily domain-containing protein</fullName>
    </submittedName>
</protein>
<dbReference type="EMBL" id="KQ964261">
    <property type="protein sequence ID" value="KXJ87813.1"/>
    <property type="molecule type" value="Genomic_DNA"/>
</dbReference>
<dbReference type="Pfam" id="PF07690">
    <property type="entry name" value="MFS_1"/>
    <property type="match status" value="1"/>
</dbReference>
<feature type="transmembrane region" description="Helical" evidence="5">
    <location>
        <begin position="225"/>
        <end position="247"/>
    </location>
</feature>
<accession>A0A136IS68</accession>
<feature type="transmembrane region" description="Helical" evidence="5">
    <location>
        <begin position="168"/>
        <end position="191"/>
    </location>
</feature>
<comment type="subcellular location">
    <subcellularLocation>
        <location evidence="1">Membrane</location>
        <topology evidence="1">Multi-pass membrane protein</topology>
    </subcellularLocation>
</comment>
<dbReference type="OrthoDB" id="2585655at2759"/>